<keyword evidence="2" id="KW-0548">Nucleotidyltransferase</keyword>
<dbReference type="InterPro" id="IPR058909">
    <property type="entry name" value="CD_NTase_C"/>
</dbReference>
<dbReference type="InterPro" id="IPR002934">
    <property type="entry name" value="Polymerase_NTP_transf_dom"/>
</dbReference>
<keyword evidence="4" id="KW-0051">Antiviral defense</keyword>
<dbReference type="CDD" id="cd05400">
    <property type="entry name" value="NT_2-5OAS_ClassI-CCAase"/>
    <property type="match status" value="1"/>
</dbReference>
<dbReference type="Gene3D" id="3.30.460.10">
    <property type="entry name" value="Beta Polymerase, domain 2"/>
    <property type="match status" value="1"/>
</dbReference>
<keyword evidence="1" id="KW-0808">Transferase</keyword>
<gene>
    <name evidence="7" type="ORF">NCTC9810_00392</name>
</gene>
<dbReference type="Pfam" id="PF01909">
    <property type="entry name" value="NTP_transf_2"/>
    <property type="match status" value="1"/>
</dbReference>
<evidence type="ECO:0008006" key="9">
    <source>
        <dbReference type="Google" id="ProtNLM"/>
    </source>
</evidence>
<dbReference type="OrthoDB" id="8264173at2"/>
<evidence type="ECO:0000313" key="8">
    <source>
        <dbReference type="Proteomes" id="UP000255124"/>
    </source>
</evidence>
<dbReference type="InterPro" id="IPR043519">
    <property type="entry name" value="NT_sf"/>
</dbReference>
<evidence type="ECO:0000256" key="1">
    <source>
        <dbReference type="ARBA" id="ARBA00022679"/>
    </source>
</evidence>
<dbReference type="InterPro" id="IPR006116">
    <property type="entry name" value="NT_2-5OAS_ClassI-CCAase"/>
</dbReference>
<protein>
    <recommendedName>
        <fullName evidence="9">Polymerase nucleotidyl transferase domain-containing protein</fullName>
    </recommendedName>
</protein>
<feature type="domain" description="Polymerase nucleotidyl transferase" evidence="5">
    <location>
        <begin position="31"/>
        <end position="80"/>
    </location>
</feature>
<name>A0A380WSU8_9FIRM</name>
<dbReference type="Pfam" id="PF26305">
    <property type="entry name" value="CD_NTase_C"/>
    <property type="match status" value="1"/>
</dbReference>
<dbReference type="AlphaFoldDB" id="A0A380WSU8"/>
<evidence type="ECO:0000259" key="5">
    <source>
        <dbReference type="Pfam" id="PF01909"/>
    </source>
</evidence>
<proteinExistence type="predicted"/>
<dbReference type="GO" id="GO:0016779">
    <property type="term" value="F:nucleotidyltransferase activity"/>
    <property type="evidence" value="ECO:0007669"/>
    <property type="project" value="InterPro"/>
</dbReference>
<evidence type="ECO:0000256" key="4">
    <source>
        <dbReference type="ARBA" id="ARBA00023118"/>
    </source>
</evidence>
<dbReference type="GO" id="GO:0051607">
    <property type="term" value="P:defense response to virus"/>
    <property type="evidence" value="ECO:0007669"/>
    <property type="project" value="UniProtKB-KW"/>
</dbReference>
<dbReference type="EMBL" id="UFTA01000002">
    <property type="protein sequence ID" value="SUU92071.1"/>
    <property type="molecule type" value="Genomic_DNA"/>
</dbReference>
<reference evidence="7 8" key="1">
    <citation type="submission" date="2018-06" db="EMBL/GenBank/DDBJ databases">
        <authorList>
            <consortium name="Pathogen Informatics"/>
            <person name="Doyle S."/>
        </authorList>
    </citation>
    <scope>NUCLEOTIDE SEQUENCE [LARGE SCALE GENOMIC DNA]</scope>
    <source>
        <strain evidence="7 8">NCTC9810</strain>
    </source>
</reference>
<evidence type="ECO:0000256" key="2">
    <source>
        <dbReference type="ARBA" id="ARBA00022695"/>
    </source>
</evidence>
<sequence>MVSEALEELGLKKSHEVTNFSEDTPYYRVKMKNNYGYEVKIFLQGSYANNTNVRKSSDIDIAIVQEDTFRTLYREGLSRIDYGFVAAPKKEFSFKDEVEIALRRKFEKDVIRKNKAIQINGNFYRKDADVVPSLRYRDYSNDYLLDKDNYTGGILIYADDGSEIINYPEQNIRNGIEKNKMTNYFFKKMVRIAKEIRYQMVENKFEFASKASSFGVECLLYNVPDELFTRYSEFYIFTFEGIVKYLYSNRFNINQFKEVNGIKNLVDDDPGRSNVYIKFIEELSDFYQYDIKQ</sequence>
<dbReference type="SUPFAM" id="SSF81301">
    <property type="entry name" value="Nucleotidyltransferase"/>
    <property type="match status" value="1"/>
</dbReference>
<evidence type="ECO:0000259" key="6">
    <source>
        <dbReference type="Pfam" id="PF26305"/>
    </source>
</evidence>
<dbReference type="Proteomes" id="UP000255124">
    <property type="component" value="Unassembled WGS sequence"/>
</dbReference>
<accession>A0A380WSU8</accession>
<evidence type="ECO:0000313" key="7">
    <source>
        <dbReference type="EMBL" id="SUU92071.1"/>
    </source>
</evidence>
<dbReference type="RefSeq" id="WP_115594995.1">
    <property type="nucleotide sequence ID" value="NZ_UFTA01000002.1"/>
</dbReference>
<evidence type="ECO:0000256" key="3">
    <source>
        <dbReference type="ARBA" id="ARBA00022741"/>
    </source>
</evidence>
<keyword evidence="3" id="KW-0547">Nucleotide-binding</keyword>
<organism evidence="7 8">
    <name type="scientific">Anaerococcus octavius</name>
    <dbReference type="NCBI Taxonomy" id="54007"/>
    <lineage>
        <taxon>Bacteria</taxon>
        <taxon>Bacillati</taxon>
        <taxon>Bacillota</taxon>
        <taxon>Tissierellia</taxon>
        <taxon>Tissierellales</taxon>
        <taxon>Peptoniphilaceae</taxon>
        <taxon>Anaerococcus</taxon>
    </lineage>
</organism>
<feature type="domain" description="cGAS/DncV-like nucleotidyltransferase C-terminal helical" evidence="6">
    <location>
        <begin position="173"/>
        <end position="287"/>
    </location>
</feature>